<dbReference type="InterPro" id="IPR011990">
    <property type="entry name" value="TPR-like_helical_dom_sf"/>
</dbReference>
<dbReference type="OrthoDB" id="2017974at2759"/>
<organism evidence="1 2">
    <name type="scientific">Aspergillus tamarii</name>
    <dbReference type="NCBI Taxonomy" id="41984"/>
    <lineage>
        <taxon>Eukaryota</taxon>
        <taxon>Fungi</taxon>
        <taxon>Dikarya</taxon>
        <taxon>Ascomycota</taxon>
        <taxon>Pezizomycotina</taxon>
        <taxon>Eurotiomycetes</taxon>
        <taxon>Eurotiomycetidae</taxon>
        <taxon>Eurotiales</taxon>
        <taxon>Aspergillaceae</taxon>
        <taxon>Aspergillus</taxon>
        <taxon>Aspergillus subgen. Circumdati</taxon>
    </lineage>
</organism>
<dbReference type="GO" id="GO:0005697">
    <property type="term" value="C:telomerase holoenzyme complex"/>
    <property type="evidence" value="ECO:0007669"/>
    <property type="project" value="TreeGrafter"/>
</dbReference>
<keyword evidence="2" id="KW-1185">Reference proteome</keyword>
<protein>
    <submittedName>
        <fullName evidence="1">Uncharacterized protein</fullName>
    </submittedName>
</protein>
<sequence>MVRSGLGFQEIGSTRQPNKSPDVGIIQHCLGVLAWSDMVQQLFRYTKSLINIRPFPKTRVSLERFFSPFIHSRGGTDYLRVLTAAYLSVHGGLFNQASRIHFIKFADEFLLSLELDISPVSETFRMRDVYLTCSNIAAMLEYGSSNSLLGIEFHQVASEQPNPGEAFPTMVAPAASADEALARFLTYGAWQYQSPMVYRTCLAFEMFSVLLGHPNNVNLFPALHTSLAFIWCLAFTATGMKYAKSVVPWRRIVIFLNTILQPSFLRQQSLNRRTLSGELDLNVIEGTDFPVSYQTHWLSEDLLIRGQLWSQAYYPPLLFQNSPSDEDGRNVESEFLSISRIYRCLWLGMRLAKVCDSGEGKVQILLLTSFRPIDG</sequence>
<dbReference type="GO" id="GO:0070034">
    <property type="term" value="F:telomerase RNA binding"/>
    <property type="evidence" value="ECO:0007669"/>
    <property type="project" value="TreeGrafter"/>
</dbReference>
<dbReference type="GO" id="GO:0000184">
    <property type="term" value="P:nuclear-transcribed mRNA catabolic process, nonsense-mediated decay"/>
    <property type="evidence" value="ECO:0007669"/>
    <property type="project" value="TreeGrafter"/>
</dbReference>
<proteinExistence type="predicted"/>
<dbReference type="Proteomes" id="UP000326950">
    <property type="component" value="Unassembled WGS sequence"/>
</dbReference>
<accession>A0A5N6UAE0</accession>
<dbReference type="AlphaFoldDB" id="A0A5N6UAE0"/>
<evidence type="ECO:0000313" key="2">
    <source>
        <dbReference type="Proteomes" id="UP000326950"/>
    </source>
</evidence>
<dbReference type="SUPFAM" id="SSF48452">
    <property type="entry name" value="TPR-like"/>
    <property type="match status" value="1"/>
</dbReference>
<dbReference type="PANTHER" id="PTHR15696">
    <property type="entry name" value="SMG-7 SUPPRESSOR WITH MORPHOLOGICAL EFFECT ON GENITALIA PROTEIN 7"/>
    <property type="match status" value="1"/>
</dbReference>
<name>A0A5N6UAE0_ASPTM</name>
<dbReference type="InterPro" id="IPR045153">
    <property type="entry name" value="Est1/Ebs1-like"/>
</dbReference>
<dbReference type="PANTHER" id="PTHR15696:SF0">
    <property type="entry name" value="TELOMERASE-BINDING PROTEIN EST1A"/>
    <property type="match status" value="1"/>
</dbReference>
<dbReference type="EMBL" id="ML738835">
    <property type="protein sequence ID" value="KAE8155547.1"/>
    <property type="molecule type" value="Genomic_DNA"/>
</dbReference>
<dbReference type="GO" id="GO:0042162">
    <property type="term" value="F:telomeric DNA binding"/>
    <property type="evidence" value="ECO:0007669"/>
    <property type="project" value="TreeGrafter"/>
</dbReference>
<evidence type="ECO:0000313" key="1">
    <source>
        <dbReference type="EMBL" id="KAE8155547.1"/>
    </source>
</evidence>
<reference evidence="1 2" key="1">
    <citation type="submission" date="2019-04" db="EMBL/GenBank/DDBJ databases">
        <title>Friends and foes A comparative genomics study of 23 Aspergillus species from section Flavi.</title>
        <authorList>
            <consortium name="DOE Joint Genome Institute"/>
            <person name="Kjaerbolling I."/>
            <person name="Vesth T."/>
            <person name="Frisvad J.C."/>
            <person name="Nybo J.L."/>
            <person name="Theobald S."/>
            <person name="Kildgaard S."/>
            <person name="Isbrandt T."/>
            <person name="Kuo A."/>
            <person name="Sato A."/>
            <person name="Lyhne E.K."/>
            <person name="Kogle M.E."/>
            <person name="Wiebenga A."/>
            <person name="Kun R.S."/>
            <person name="Lubbers R.J."/>
            <person name="Makela M.R."/>
            <person name="Barry K."/>
            <person name="Chovatia M."/>
            <person name="Clum A."/>
            <person name="Daum C."/>
            <person name="Haridas S."/>
            <person name="He G."/>
            <person name="LaButti K."/>
            <person name="Lipzen A."/>
            <person name="Mondo S."/>
            <person name="Riley R."/>
            <person name="Salamov A."/>
            <person name="Simmons B.A."/>
            <person name="Magnuson J.K."/>
            <person name="Henrissat B."/>
            <person name="Mortensen U.H."/>
            <person name="Larsen T.O."/>
            <person name="Devries R.P."/>
            <person name="Grigoriev I.V."/>
            <person name="Machida M."/>
            <person name="Baker S.E."/>
            <person name="Andersen M.R."/>
        </authorList>
    </citation>
    <scope>NUCLEOTIDE SEQUENCE [LARGE SCALE GENOMIC DNA]</scope>
    <source>
        <strain evidence="1 2">CBS 117626</strain>
    </source>
</reference>
<gene>
    <name evidence="1" type="ORF">BDV40DRAFT_118359</name>
</gene>